<dbReference type="Proteomes" id="UP001202479">
    <property type="component" value="Unassembled WGS sequence"/>
</dbReference>
<reference evidence="10" key="1">
    <citation type="journal article" date="2022" name="DNA Res.">
        <title>Genome analysis of five recently described species of the CUG-Ser clade uncovers Candida theae as a new hybrid lineage with pathogenic potential in the Candida parapsilosis species complex.</title>
        <authorList>
            <person name="Mixao V."/>
            <person name="Del Olmo V."/>
            <person name="Hegedusova E."/>
            <person name="Saus E."/>
            <person name="Pryszcz L."/>
            <person name="Cillingova A."/>
            <person name="Nosek J."/>
            <person name="Gabaldon T."/>
        </authorList>
    </citation>
    <scope>NUCLEOTIDE SEQUENCE</scope>
    <source>
        <strain evidence="10">CBS 10844</strain>
    </source>
</reference>
<dbReference type="GO" id="GO:0010997">
    <property type="term" value="F:anaphase-promoting complex binding"/>
    <property type="evidence" value="ECO:0007669"/>
    <property type="project" value="InterPro"/>
</dbReference>
<gene>
    <name evidence="10" type="ORF">KGF56_000106</name>
</gene>
<dbReference type="InterPro" id="IPR056150">
    <property type="entry name" value="WD40_CDC20-Fz"/>
</dbReference>
<dbReference type="GO" id="GO:0005680">
    <property type="term" value="C:anaphase-promoting complex"/>
    <property type="evidence" value="ECO:0007669"/>
    <property type="project" value="TreeGrafter"/>
</dbReference>
<evidence type="ECO:0000313" key="10">
    <source>
        <dbReference type="EMBL" id="KAI3407118.2"/>
    </source>
</evidence>
<keyword evidence="2 7" id="KW-0853">WD repeat</keyword>
<keyword evidence="11" id="KW-1185">Reference proteome</keyword>
<dbReference type="PANTHER" id="PTHR19918">
    <property type="entry name" value="CELL DIVISION CYCLE 20 CDC20 FIZZY -RELATED"/>
    <property type="match status" value="1"/>
</dbReference>
<evidence type="ECO:0000256" key="3">
    <source>
        <dbReference type="ARBA" id="ARBA00022618"/>
    </source>
</evidence>
<dbReference type="PROSITE" id="PS50082">
    <property type="entry name" value="WD_REPEATS_2"/>
    <property type="match status" value="3"/>
</dbReference>
<organism evidence="10 11">
    <name type="scientific">Candida oxycetoniae</name>
    <dbReference type="NCBI Taxonomy" id="497107"/>
    <lineage>
        <taxon>Eukaryota</taxon>
        <taxon>Fungi</taxon>
        <taxon>Dikarya</taxon>
        <taxon>Ascomycota</taxon>
        <taxon>Saccharomycotina</taxon>
        <taxon>Pichiomycetes</taxon>
        <taxon>Debaryomycetaceae</taxon>
        <taxon>Candida/Lodderomyces clade</taxon>
        <taxon>Candida</taxon>
    </lineage>
</organism>
<feature type="compositionally biased region" description="Polar residues" evidence="8">
    <location>
        <begin position="1"/>
        <end position="20"/>
    </location>
</feature>
<dbReference type="SMART" id="SM00320">
    <property type="entry name" value="WD40"/>
    <property type="match status" value="5"/>
</dbReference>
<evidence type="ECO:0000256" key="8">
    <source>
        <dbReference type="SAM" id="MobiDB-lite"/>
    </source>
</evidence>
<feature type="compositionally biased region" description="Basic and acidic residues" evidence="8">
    <location>
        <begin position="22"/>
        <end position="37"/>
    </location>
</feature>
<name>A0AAI9X0B9_9ASCO</name>
<evidence type="ECO:0000256" key="4">
    <source>
        <dbReference type="ARBA" id="ARBA00022737"/>
    </source>
</evidence>
<accession>A0AAI9X0B9</accession>
<dbReference type="PANTHER" id="PTHR19918:SF8">
    <property type="entry name" value="FI02843P"/>
    <property type="match status" value="1"/>
</dbReference>
<feature type="domain" description="CDC20/Fizzy WD40" evidence="9">
    <location>
        <begin position="272"/>
        <end position="568"/>
    </location>
</feature>
<comment type="caution">
    <text evidence="10">The sequence shown here is derived from an EMBL/GenBank/DDBJ whole genome shotgun (WGS) entry which is preliminary data.</text>
</comment>
<keyword evidence="3" id="KW-0132">Cell division</keyword>
<evidence type="ECO:0000256" key="2">
    <source>
        <dbReference type="ARBA" id="ARBA00022574"/>
    </source>
</evidence>
<evidence type="ECO:0000313" key="11">
    <source>
        <dbReference type="Proteomes" id="UP001202479"/>
    </source>
</evidence>
<dbReference type="Pfam" id="PF24807">
    <property type="entry name" value="WD40_CDC20-Fz"/>
    <property type="match status" value="1"/>
</dbReference>
<dbReference type="InterPro" id="IPR036322">
    <property type="entry name" value="WD40_repeat_dom_sf"/>
</dbReference>
<evidence type="ECO:0000259" key="9">
    <source>
        <dbReference type="Pfam" id="PF24807"/>
    </source>
</evidence>
<evidence type="ECO:0000256" key="5">
    <source>
        <dbReference type="ARBA" id="ARBA00022776"/>
    </source>
</evidence>
<dbReference type="PROSITE" id="PS00678">
    <property type="entry name" value="WD_REPEATS_1"/>
    <property type="match status" value="1"/>
</dbReference>
<dbReference type="GO" id="GO:1990757">
    <property type="term" value="F:ubiquitin ligase activator activity"/>
    <property type="evidence" value="ECO:0007669"/>
    <property type="project" value="TreeGrafter"/>
</dbReference>
<dbReference type="InterPro" id="IPR033010">
    <property type="entry name" value="Cdc20/Fizzy"/>
</dbReference>
<dbReference type="SUPFAM" id="SSF50978">
    <property type="entry name" value="WD40 repeat-like"/>
    <property type="match status" value="1"/>
</dbReference>
<evidence type="ECO:0000256" key="1">
    <source>
        <dbReference type="ARBA" id="ARBA00006445"/>
    </source>
</evidence>
<dbReference type="InterPro" id="IPR015943">
    <property type="entry name" value="WD40/YVTN_repeat-like_dom_sf"/>
</dbReference>
<dbReference type="AlphaFoldDB" id="A0AAI9X0B9"/>
<proteinExistence type="inferred from homology"/>
<dbReference type="GO" id="GO:0051301">
    <property type="term" value="P:cell division"/>
    <property type="evidence" value="ECO:0007669"/>
    <property type="project" value="UniProtKB-KW"/>
</dbReference>
<feature type="region of interest" description="Disordered" evidence="8">
    <location>
        <begin position="1"/>
        <end position="111"/>
    </location>
</feature>
<protein>
    <submittedName>
        <fullName evidence="10">Slp1</fullName>
    </submittedName>
</protein>
<dbReference type="RefSeq" id="XP_049182863.1">
    <property type="nucleotide sequence ID" value="XM_049322142.1"/>
</dbReference>
<feature type="repeat" description="WD" evidence="7">
    <location>
        <begin position="324"/>
        <end position="358"/>
    </location>
</feature>
<dbReference type="PROSITE" id="PS50294">
    <property type="entry name" value="WD_REPEATS_REGION"/>
    <property type="match status" value="1"/>
</dbReference>
<keyword evidence="6" id="KW-0131">Cell cycle</keyword>
<sequence length="605" mass="67004">MSTSGFSPNSIKPAPTTTTNENDEKSDLSSKIFEKRYTSGPVHHPEPLLSPSKRQFLKQMSPNITKKQHRVISNEPISKPPNFVSGNTKKESNFPRPQLPHLLKKPSLDQRSKTTIAVPSMATAASSSFSSSSSSSSSLSVPFTLRRSNSLLSRTSSSSIEQQKLKASDRFIPSRHYSATRKLDPAAPEPEPNASPQKHIEAQTSKIYQHHVAEACGLEVNSRILLYQPLPPERKKPLNLQASKYKVGNKSLPPLLASARAKKIPVAPERVLDAPGLVDDFYLNLLAWSSYNLLAIGLEDAVYVWNASTGSVGLLCELPEKTLVTSLKWSQDGSYVSIGKEDGLIEIWDIEQNVKLRTINCDNHLTRITSQAWSQHTLTSGSRIGNLYHSDVRIASHLVSKAEGCHSSEISGIEYRPDLKQFVTGGNDNLVNIWDVRNNSPLFSKRNHKAAVKAMSWCPYQTTLLATGGGSTDRTINFWNTSTGARVSTIDTGSQISSLNWGYAGGTGMEIVATHGFPTNSISLFNYPTLQKTGEIMNAHDTRILNGCLSPDNLTLATIAGDENLKFWSLFDMDKSYKRIYNEEDVDENNDVKEHKRIKRMMSFR</sequence>
<dbReference type="GO" id="GO:0031145">
    <property type="term" value="P:anaphase-promoting complex-dependent catabolic process"/>
    <property type="evidence" value="ECO:0007669"/>
    <property type="project" value="TreeGrafter"/>
</dbReference>
<keyword evidence="4" id="KW-0677">Repeat</keyword>
<dbReference type="InterPro" id="IPR019775">
    <property type="entry name" value="WD40_repeat_CS"/>
</dbReference>
<feature type="region of interest" description="Disordered" evidence="8">
    <location>
        <begin position="151"/>
        <end position="198"/>
    </location>
</feature>
<keyword evidence="5" id="KW-0498">Mitosis</keyword>
<comment type="similarity">
    <text evidence="1">Belongs to the WD repeat CDC20/Fizzy family.</text>
</comment>
<dbReference type="GeneID" id="73377723"/>
<dbReference type="InterPro" id="IPR001680">
    <property type="entry name" value="WD40_rpt"/>
</dbReference>
<feature type="repeat" description="WD" evidence="7">
    <location>
        <begin position="537"/>
        <end position="570"/>
    </location>
</feature>
<evidence type="ECO:0000256" key="6">
    <source>
        <dbReference type="ARBA" id="ARBA00023306"/>
    </source>
</evidence>
<dbReference type="EMBL" id="JAHUZD010000017">
    <property type="protein sequence ID" value="KAI3407118.2"/>
    <property type="molecule type" value="Genomic_DNA"/>
</dbReference>
<dbReference type="GO" id="GO:1905786">
    <property type="term" value="P:positive regulation of anaphase-promoting complex-dependent catabolic process"/>
    <property type="evidence" value="ECO:0007669"/>
    <property type="project" value="TreeGrafter"/>
</dbReference>
<dbReference type="Gene3D" id="2.130.10.10">
    <property type="entry name" value="YVTN repeat-like/Quinoprotein amine dehydrogenase"/>
    <property type="match status" value="1"/>
</dbReference>
<evidence type="ECO:0000256" key="7">
    <source>
        <dbReference type="PROSITE-ProRule" id="PRU00221"/>
    </source>
</evidence>
<feature type="repeat" description="WD" evidence="7">
    <location>
        <begin position="403"/>
        <end position="444"/>
    </location>
</feature>